<dbReference type="InterPro" id="IPR025164">
    <property type="entry name" value="Toastrack_DUF4097"/>
</dbReference>
<keyword evidence="2" id="KW-1133">Transmembrane helix</keyword>
<keyword evidence="2" id="KW-0812">Transmembrane</keyword>
<protein>
    <recommendedName>
        <fullName evidence="3">DUF4097 domain-containing protein</fullName>
    </recommendedName>
</protein>
<dbReference type="STRING" id="633807.BW732_06750"/>
<feature type="region of interest" description="Disordered" evidence="1">
    <location>
        <begin position="321"/>
        <end position="355"/>
    </location>
</feature>
<dbReference type="EMBL" id="CP019609">
    <property type="protein sequence ID" value="AQP53947.1"/>
    <property type="molecule type" value="Genomic_DNA"/>
</dbReference>
<dbReference type="Proteomes" id="UP000188246">
    <property type="component" value="Chromosome"/>
</dbReference>
<proteinExistence type="predicted"/>
<dbReference type="KEGG" id="vpi:BW732_06750"/>
<evidence type="ECO:0000313" key="4">
    <source>
        <dbReference type="EMBL" id="AQP53947.1"/>
    </source>
</evidence>
<feature type="compositionally biased region" description="Acidic residues" evidence="1">
    <location>
        <begin position="344"/>
        <end position="355"/>
    </location>
</feature>
<dbReference type="Pfam" id="PF13349">
    <property type="entry name" value="DUF4097"/>
    <property type="match status" value="1"/>
</dbReference>
<evidence type="ECO:0000256" key="2">
    <source>
        <dbReference type="SAM" id="Phobius"/>
    </source>
</evidence>
<evidence type="ECO:0000259" key="3">
    <source>
        <dbReference type="Pfam" id="PF13349"/>
    </source>
</evidence>
<name>A0A1Q2D6K3_9ENTE</name>
<dbReference type="AlphaFoldDB" id="A0A1Q2D6K3"/>
<dbReference type="RefSeq" id="WP_077276024.1">
    <property type="nucleotide sequence ID" value="NZ_CP019609.1"/>
</dbReference>
<reference evidence="4 5" key="1">
    <citation type="journal article" date="2010" name="Int. J. Syst. Evol. Microbiol.">
        <title>Vagococcus penaei sp. nov., isolated from spoilage microbiota of cooked shrimp (Penaeus vannamei).</title>
        <authorList>
            <person name="Jaffres E."/>
            <person name="Prevost H."/>
            <person name="Rossero A."/>
            <person name="Joffraud J.J."/>
            <person name="Dousset X."/>
        </authorList>
    </citation>
    <scope>NUCLEOTIDE SEQUENCE [LARGE SCALE GENOMIC DNA]</scope>
    <source>
        <strain evidence="4 5">CD276</strain>
    </source>
</reference>
<feature type="transmembrane region" description="Helical" evidence="2">
    <location>
        <begin position="6"/>
        <end position="28"/>
    </location>
</feature>
<feature type="domain" description="DUF4097" evidence="3">
    <location>
        <begin position="81"/>
        <end position="340"/>
    </location>
</feature>
<accession>A0A1Q2D6K3</accession>
<sequence length="355" mass="39624">MKKNTLFTLIVAILLIIVGGISSLFLGFRLNQDYENHVVKENYPYDNSKTLIITLQTNAFVQLRMSSTDSTQLNYHGNSLDTSQIDTLNWQTEKKNEQTTLNITTKETKQINKFNFFPFDSAHNNSGSINLEIAPNYEKIIINGRSQYLELASLDFKELVIKSQQYNVSMHDSRLDDLTIENNQGAALGKVIVKNNLNISAKNGEISLTDSKAKSFILNNENNDIFTANTSGDLVAKTNNGQISVNHNSGTIDLATKTGDIFLHTNLDKKHNPITAISDHGDLDFEFSEKQFLEDSVLITSDIGEITELFNKNLTSRTRYEKGKGKPVISAHSTSGDISVQAIGEDDDHYGDDFN</sequence>
<organism evidence="4 5">
    <name type="scientific">Vagococcus penaei</name>
    <dbReference type="NCBI Taxonomy" id="633807"/>
    <lineage>
        <taxon>Bacteria</taxon>
        <taxon>Bacillati</taxon>
        <taxon>Bacillota</taxon>
        <taxon>Bacilli</taxon>
        <taxon>Lactobacillales</taxon>
        <taxon>Enterococcaceae</taxon>
        <taxon>Vagococcus</taxon>
    </lineage>
</organism>
<gene>
    <name evidence="4" type="ORF">BW732_06750</name>
</gene>
<keyword evidence="5" id="KW-1185">Reference proteome</keyword>
<keyword evidence="2" id="KW-0472">Membrane</keyword>
<evidence type="ECO:0000313" key="5">
    <source>
        <dbReference type="Proteomes" id="UP000188246"/>
    </source>
</evidence>
<evidence type="ECO:0000256" key="1">
    <source>
        <dbReference type="SAM" id="MobiDB-lite"/>
    </source>
</evidence>